<accession>A0A1S4CP99</accession>
<dbReference type="RefSeq" id="XP_016502890.1">
    <property type="nucleotide sequence ID" value="XM_016647404.2"/>
</dbReference>
<evidence type="ECO:0000313" key="3">
    <source>
        <dbReference type="Proteomes" id="UP000790787"/>
    </source>
</evidence>
<evidence type="ECO:0000259" key="2">
    <source>
        <dbReference type="Pfam" id="PF14244"/>
    </source>
</evidence>
<name>A0A1S4CP99_TOBAC</name>
<dbReference type="AlphaFoldDB" id="A0A1S4CP99"/>
<proteinExistence type="predicted"/>
<dbReference type="GeneID" id="107821015"/>
<keyword evidence="3" id="KW-1185">Reference proteome</keyword>
<dbReference type="Pfam" id="PF14244">
    <property type="entry name" value="Retrotran_gag_3"/>
    <property type="match status" value="1"/>
</dbReference>
<reference evidence="4" key="2">
    <citation type="submission" date="2025-08" db="UniProtKB">
        <authorList>
            <consortium name="RefSeq"/>
        </authorList>
    </citation>
    <scope>IDENTIFICATION</scope>
    <source>
        <tissue evidence="4">Leaf</tissue>
    </source>
</reference>
<reference evidence="3" key="1">
    <citation type="journal article" date="2014" name="Nat. Commun.">
        <title>The tobacco genome sequence and its comparison with those of tomato and potato.</title>
        <authorList>
            <person name="Sierro N."/>
            <person name="Battey J.N."/>
            <person name="Ouadi S."/>
            <person name="Bakaher N."/>
            <person name="Bovet L."/>
            <person name="Willig A."/>
            <person name="Goepfert S."/>
            <person name="Peitsch M.C."/>
            <person name="Ivanov N.V."/>
        </authorList>
    </citation>
    <scope>NUCLEOTIDE SEQUENCE [LARGE SCALE GENOMIC DNA]</scope>
</reference>
<sequence>MAPTDNDISSTSGCREQSEFIPKPSSPIFLHSSDIPGLSLVPVPFSGSGFGGWRRSIIVSLSGRNKIEFIDGTLPRPSPNSPESKHWDRCNNKVIFWLTSSLSFSIAESVQYSETAEDIWKQLNRRYETINGTKVFEIKKELASTNQGSLDIASYFNKLKKLWDELRVMRTCHGSTCTSAVKAGIQKEEEEDRLHQFLMGLNDTYISVRSNLLMMQPPPSLDSAYNILLQDERQRQINPSSQFNPESTSFNVTSLNHS</sequence>
<dbReference type="Proteomes" id="UP000790787">
    <property type="component" value="Chromosome 17"/>
</dbReference>
<feature type="domain" description="Retrotransposon Copia-like N-terminal" evidence="2">
    <location>
        <begin position="31"/>
        <end position="77"/>
    </location>
</feature>
<feature type="region of interest" description="Disordered" evidence="1">
    <location>
        <begin position="237"/>
        <end position="258"/>
    </location>
</feature>
<dbReference type="OrthoDB" id="1270753at2759"/>
<dbReference type="PaxDb" id="4097-A0A1S4CP99"/>
<evidence type="ECO:0000256" key="1">
    <source>
        <dbReference type="SAM" id="MobiDB-lite"/>
    </source>
</evidence>
<gene>
    <name evidence="4" type="primary">LOC107821015</name>
</gene>
<dbReference type="KEGG" id="nta:107821015"/>
<organism evidence="3 4">
    <name type="scientific">Nicotiana tabacum</name>
    <name type="common">Common tobacco</name>
    <dbReference type="NCBI Taxonomy" id="4097"/>
    <lineage>
        <taxon>Eukaryota</taxon>
        <taxon>Viridiplantae</taxon>
        <taxon>Streptophyta</taxon>
        <taxon>Embryophyta</taxon>
        <taxon>Tracheophyta</taxon>
        <taxon>Spermatophyta</taxon>
        <taxon>Magnoliopsida</taxon>
        <taxon>eudicotyledons</taxon>
        <taxon>Gunneridae</taxon>
        <taxon>Pentapetalae</taxon>
        <taxon>asterids</taxon>
        <taxon>lamiids</taxon>
        <taxon>Solanales</taxon>
        <taxon>Solanaceae</taxon>
        <taxon>Nicotianoideae</taxon>
        <taxon>Nicotianeae</taxon>
        <taxon>Nicotiana</taxon>
    </lineage>
</organism>
<protein>
    <submittedName>
        <fullName evidence="4">Uncharacterized protein LOC107821015</fullName>
    </submittedName>
</protein>
<evidence type="ECO:0000313" key="4">
    <source>
        <dbReference type="RefSeq" id="XP_016502890.1"/>
    </source>
</evidence>
<dbReference type="RefSeq" id="XP_016502890.1">
    <property type="nucleotide sequence ID" value="XM_016647404.1"/>
</dbReference>
<feature type="region of interest" description="Disordered" evidence="1">
    <location>
        <begin position="1"/>
        <end position="20"/>
    </location>
</feature>
<feature type="compositionally biased region" description="Polar residues" evidence="1">
    <location>
        <begin position="1"/>
        <end position="15"/>
    </location>
</feature>
<dbReference type="PANTHER" id="PTHR37610">
    <property type="entry name" value="CCHC-TYPE DOMAIN-CONTAINING PROTEIN"/>
    <property type="match status" value="1"/>
</dbReference>
<dbReference type="OMA" id="CCCKSND"/>
<dbReference type="InterPro" id="IPR029472">
    <property type="entry name" value="Copia-like_N"/>
</dbReference>
<dbReference type="PANTHER" id="PTHR37610:SF6">
    <property type="entry name" value="GAG-POLYPEPTIDE OF LTR COPIA-TYPE-RELATED"/>
    <property type="match status" value="1"/>
</dbReference>